<comment type="similarity">
    <text evidence="2">Belongs to the glycosyl hydrolase 27 family.</text>
</comment>
<evidence type="ECO:0000256" key="2">
    <source>
        <dbReference type="ARBA" id="ARBA00009743"/>
    </source>
</evidence>
<evidence type="ECO:0000256" key="1">
    <source>
        <dbReference type="ARBA" id="ARBA00001255"/>
    </source>
</evidence>
<dbReference type="EnsemblPlants" id="Ma04_t03040.1">
    <property type="protein sequence ID" value="Ma04_p03040.1"/>
    <property type="gene ID" value="Ma04_g03040"/>
</dbReference>
<dbReference type="Pfam" id="PF17801">
    <property type="entry name" value="Melibiase_C"/>
    <property type="match status" value="1"/>
</dbReference>
<organism evidence="9 10">
    <name type="scientific">Musa acuminata subsp. malaccensis</name>
    <name type="common">Wild banana</name>
    <name type="synonym">Musa malaccensis</name>
    <dbReference type="NCBI Taxonomy" id="214687"/>
    <lineage>
        <taxon>Eukaryota</taxon>
        <taxon>Viridiplantae</taxon>
        <taxon>Streptophyta</taxon>
        <taxon>Embryophyta</taxon>
        <taxon>Tracheophyta</taxon>
        <taxon>Spermatophyta</taxon>
        <taxon>Magnoliopsida</taxon>
        <taxon>Liliopsida</taxon>
        <taxon>Zingiberales</taxon>
        <taxon>Musaceae</taxon>
        <taxon>Musa</taxon>
    </lineage>
</organism>
<keyword evidence="6" id="KW-1015">Disulfide bond</keyword>
<evidence type="ECO:0000256" key="7">
    <source>
        <dbReference type="ARBA" id="ARBA00023295"/>
    </source>
</evidence>
<comment type="catalytic activity">
    <reaction evidence="1">
        <text>Hydrolysis of terminal, non-reducing alpha-D-galactose residues in alpha-D-galactosides, including galactose oligosaccharides, galactomannans and galactolipids.</text>
        <dbReference type="EC" id="3.2.1.22"/>
    </reaction>
</comment>
<keyword evidence="7" id="KW-0326">Glycosidase</keyword>
<dbReference type="OMA" id="ITANWND"/>
<evidence type="ECO:0000256" key="6">
    <source>
        <dbReference type="ARBA" id="ARBA00023157"/>
    </source>
</evidence>
<dbReference type="PANTHER" id="PTHR11452:SF85">
    <property type="entry name" value="ALPHA-GALACTOSIDASE"/>
    <property type="match status" value="1"/>
</dbReference>
<keyword evidence="10" id="KW-1185">Reference proteome</keyword>
<evidence type="ECO:0000256" key="5">
    <source>
        <dbReference type="ARBA" id="ARBA00022801"/>
    </source>
</evidence>
<dbReference type="InterPro" id="IPR002241">
    <property type="entry name" value="Glyco_hydro_27"/>
</dbReference>
<proteinExistence type="inferred from homology"/>
<dbReference type="AlphaFoldDB" id="A0A804IKG3"/>
<dbReference type="Gene3D" id="2.60.40.1180">
    <property type="entry name" value="Golgi alpha-mannosidase II"/>
    <property type="match status" value="1"/>
</dbReference>
<evidence type="ECO:0000256" key="3">
    <source>
        <dbReference type="ARBA" id="ARBA00012755"/>
    </source>
</evidence>
<evidence type="ECO:0000313" key="9">
    <source>
        <dbReference type="EnsemblPlants" id="Ma04_p03040.1"/>
    </source>
</evidence>
<feature type="domain" description="Alpha galactosidase C-terminal" evidence="8">
    <location>
        <begin position="28"/>
        <end position="101"/>
    </location>
</feature>
<evidence type="ECO:0000313" key="10">
    <source>
        <dbReference type="Proteomes" id="UP000012960"/>
    </source>
</evidence>
<dbReference type="Proteomes" id="UP000012960">
    <property type="component" value="Unplaced"/>
</dbReference>
<name>A0A804IKG3_MUSAM</name>
<dbReference type="Gene3D" id="3.20.20.70">
    <property type="entry name" value="Aldolase class I"/>
    <property type="match status" value="1"/>
</dbReference>
<keyword evidence="5" id="KW-0378">Hydrolase</keyword>
<dbReference type="GO" id="GO:0004557">
    <property type="term" value="F:alpha-galactosidase activity"/>
    <property type="evidence" value="ECO:0007669"/>
    <property type="project" value="UniProtKB-EC"/>
</dbReference>
<protein>
    <recommendedName>
        <fullName evidence="3">alpha-galactosidase</fullName>
        <ecNumber evidence="3">3.2.1.22</ecNumber>
    </recommendedName>
</protein>
<dbReference type="InterPro" id="IPR041233">
    <property type="entry name" value="Melibiase_C"/>
</dbReference>
<dbReference type="SUPFAM" id="SSF51011">
    <property type="entry name" value="Glycosyl hydrolase domain"/>
    <property type="match status" value="1"/>
</dbReference>
<keyword evidence="4" id="KW-0732">Signal</keyword>
<accession>A0A804IKG3</accession>
<dbReference type="FunFam" id="2.60.40.1180:FF:000008">
    <property type="entry name" value="Alpha-galactosidase"/>
    <property type="match status" value="1"/>
</dbReference>
<dbReference type="PANTHER" id="PTHR11452">
    <property type="entry name" value="ALPHA-GALACTOSIDASE/ALPHA-N-ACETYLGALACTOSAMINIDASE"/>
    <property type="match status" value="1"/>
</dbReference>
<sequence length="114" mass="12897">MTKETLAILGNEEVIAINQDPLGVQAKKVWAGPLSGYRTVVVLLNRSPEFRTITAQWDDIGLPPNTVVEVKDLWKHTTLEKRFVNELIVDVHHHACKMFLLTPLTLSKEDEPKV</sequence>
<evidence type="ECO:0000256" key="4">
    <source>
        <dbReference type="ARBA" id="ARBA00022729"/>
    </source>
</evidence>
<reference evidence="9" key="1">
    <citation type="submission" date="2021-05" db="UniProtKB">
        <authorList>
            <consortium name="EnsemblPlants"/>
        </authorList>
    </citation>
    <scope>IDENTIFICATION</scope>
    <source>
        <strain evidence="9">subsp. malaccensis</strain>
    </source>
</reference>
<evidence type="ECO:0000259" key="8">
    <source>
        <dbReference type="Pfam" id="PF17801"/>
    </source>
</evidence>
<dbReference type="GO" id="GO:0005975">
    <property type="term" value="P:carbohydrate metabolic process"/>
    <property type="evidence" value="ECO:0007669"/>
    <property type="project" value="InterPro"/>
</dbReference>
<dbReference type="EC" id="3.2.1.22" evidence="3"/>
<dbReference type="InterPro" id="IPR013780">
    <property type="entry name" value="Glyco_hydro_b"/>
</dbReference>
<dbReference type="InterPro" id="IPR013785">
    <property type="entry name" value="Aldolase_TIM"/>
</dbReference>
<dbReference type="Gramene" id="Ma04_t03040.1">
    <property type="protein sequence ID" value="Ma04_p03040.1"/>
    <property type="gene ID" value="Ma04_g03040"/>
</dbReference>
<dbReference type="InParanoid" id="A0A804IKG3"/>